<protein>
    <submittedName>
        <fullName evidence="11">(pine wood nematode) hypothetical protein</fullName>
    </submittedName>
</protein>
<dbReference type="InterPro" id="IPR020479">
    <property type="entry name" value="HD_metazoa"/>
</dbReference>
<feature type="region of interest" description="Disordered" evidence="9">
    <location>
        <begin position="231"/>
        <end position="275"/>
    </location>
</feature>
<dbReference type="OrthoDB" id="6159439at2759"/>
<dbReference type="GO" id="GO:0000981">
    <property type="term" value="F:DNA-binding transcription factor activity, RNA polymerase II-specific"/>
    <property type="evidence" value="ECO:0007669"/>
    <property type="project" value="InterPro"/>
</dbReference>
<evidence type="ECO:0000256" key="8">
    <source>
        <dbReference type="RuleBase" id="RU000682"/>
    </source>
</evidence>
<accession>A0A7I8WHV0</accession>
<evidence type="ECO:0000256" key="5">
    <source>
        <dbReference type="ARBA" id="ARBA00023242"/>
    </source>
</evidence>
<evidence type="ECO:0000256" key="4">
    <source>
        <dbReference type="ARBA" id="ARBA00023155"/>
    </source>
</evidence>
<dbReference type="Proteomes" id="UP000659654">
    <property type="component" value="Unassembled WGS sequence"/>
</dbReference>
<dbReference type="SMART" id="SM00389">
    <property type="entry name" value="HOX"/>
    <property type="match status" value="1"/>
</dbReference>
<evidence type="ECO:0000256" key="3">
    <source>
        <dbReference type="ARBA" id="ARBA00023125"/>
    </source>
</evidence>
<dbReference type="GO" id="GO:0000978">
    <property type="term" value="F:RNA polymerase II cis-regulatory region sequence-specific DNA binding"/>
    <property type="evidence" value="ECO:0007669"/>
    <property type="project" value="TreeGrafter"/>
</dbReference>
<keyword evidence="5 7" id="KW-0539">Nucleus</keyword>
<dbReference type="GO" id="GO:0005634">
    <property type="term" value="C:nucleus"/>
    <property type="evidence" value="ECO:0007669"/>
    <property type="project" value="UniProtKB-SubCell"/>
</dbReference>
<dbReference type="Pfam" id="PF00046">
    <property type="entry name" value="Homeodomain"/>
    <property type="match status" value="1"/>
</dbReference>
<dbReference type="Gene3D" id="1.10.10.60">
    <property type="entry name" value="Homeodomain-like"/>
    <property type="match status" value="1"/>
</dbReference>
<evidence type="ECO:0000256" key="2">
    <source>
        <dbReference type="ARBA" id="ARBA00022473"/>
    </source>
</evidence>
<sequence>MQAFDIASLISPTSQNSSFLNANPALISKQFKDLLEACSREEDNPGNQSTSSTSSGDGQHEDDEIGMQNSSIGPIHRMDNSPYGFGKCNEYSDPSVRRYRTAFSREQIDVLEKEFARENYVSKIRRSELSHELKLPEATIKVWFQNRRMKDKRQRMTIVNWPQFEQLMLQNQLYMYAWRQGSMMNPNMAKGFPNQGPMVNPLLNLPQMSGFPIPSTEQPLPSTQIIAQNMTMSSPDVKEFAKEPEKHENPVTPTETSVPNKEVEASETPSECSKE</sequence>
<feature type="DNA-binding region" description="Homeobox" evidence="7">
    <location>
        <begin position="96"/>
        <end position="155"/>
    </location>
</feature>
<keyword evidence="2" id="KW-0217">Developmental protein</keyword>
<dbReference type="InterPro" id="IPR052002">
    <property type="entry name" value="Even-skipped_HD"/>
</dbReference>
<feature type="region of interest" description="Disordered" evidence="9">
    <location>
        <begin position="40"/>
        <end position="79"/>
    </location>
</feature>
<keyword evidence="3 7" id="KW-0238">DNA-binding</keyword>
<dbReference type="InterPro" id="IPR009057">
    <property type="entry name" value="Homeodomain-like_sf"/>
</dbReference>
<dbReference type="SUPFAM" id="SSF46689">
    <property type="entry name" value="Homeodomain-like"/>
    <property type="match status" value="1"/>
</dbReference>
<evidence type="ECO:0000313" key="11">
    <source>
        <dbReference type="EMBL" id="CAD5222167.1"/>
    </source>
</evidence>
<comment type="similarity">
    <text evidence="6">Belongs to the even-skipped homeobox family.</text>
</comment>
<dbReference type="EMBL" id="CAJFCV020000003">
    <property type="protein sequence ID" value="CAG9109297.1"/>
    <property type="molecule type" value="Genomic_DNA"/>
</dbReference>
<dbReference type="PANTHER" id="PTHR46294">
    <property type="entry name" value="SEGMENTATION PROTEIN EVEN-SKIPPED"/>
    <property type="match status" value="1"/>
</dbReference>
<gene>
    <name evidence="11" type="ORF">BXYJ_LOCUS7135</name>
</gene>
<evidence type="ECO:0000259" key="10">
    <source>
        <dbReference type="PROSITE" id="PS50071"/>
    </source>
</evidence>
<comment type="subcellular location">
    <subcellularLocation>
        <location evidence="1 7 8">Nucleus</location>
    </subcellularLocation>
</comment>
<dbReference type="PANTHER" id="PTHR46294:SF4">
    <property type="entry name" value="SEGMENTATION PROTEIN EVEN-SKIPPED"/>
    <property type="match status" value="1"/>
</dbReference>
<proteinExistence type="inferred from homology"/>
<comment type="caution">
    <text evidence="11">The sequence shown here is derived from an EMBL/GenBank/DDBJ whole genome shotgun (WGS) entry which is preliminary data.</text>
</comment>
<name>A0A7I8WHV0_BURXY</name>
<dbReference type="PROSITE" id="PS50071">
    <property type="entry name" value="HOMEOBOX_2"/>
    <property type="match status" value="1"/>
</dbReference>
<dbReference type="PRINTS" id="PR00024">
    <property type="entry name" value="HOMEOBOX"/>
</dbReference>
<dbReference type="InterPro" id="IPR001356">
    <property type="entry name" value="HD"/>
</dbReference>
<evidence type="ECO:0000256" key="1">
    <source>
        <dbReference type="ARBA" id="ARBA00004123"/>
    </source>
</evidence>
<dbReference type="EMBL" id="CAJFDI010000003">
    <property type="protein sequence ID" value="CAD5222167.1"/>
    <property type="molecule type" value="Genomic_DNA"/>
</dbReference>
<reference evidence="11" key="1">
    <citation type="submission" date="2020-09" db="EMBL/GenBank/DDBJ databases">
        <authorList>
            <person name="Kikuchi T."/>
        </authorList>
    </citation>
    <scope>NUCLEOTIDE SEQUENCE</scope>
    <source>
        <strain evidence="11">Ka4C1</strain>
    </source>
</reference>
<evidence type="ECO:0000256" key="6">
    <source>
        <dbReference type="ARBA" id="ARBA00038449"/>
    </source>
</evidence>
<keyword evidence="4 7" id="KW-0371">Homeobox</keyword>
<evidence type="ECO:0000313" key="12">
    <source>
        <dbReference type="Proteomes" id="UP000659654"/>
    </source>
</evidence>
<evidence type="ECO:0000256" key="7">
    <source>
        <dbReference type="PROSITE-ProRule" id="PRU00108"/>
    </source>
</evidence>
<dbReference type="InterPro" id="IPR017970">
    <property type="entry name" value="Homeobox_CS"/>
</dbReference>
<feature type="compositionally biased region" description="Basic and acidic residues" evidence="9">
    <location>
        <begin position="236"/>
        <end position="249"/>
    </location>
</feature>
<dbReference type="Proteomes" id="UP000582659">
    <property type="component" value="Unassembled WGS sequence"/>
</dbReference>
<feature type="domain" description="Homeobox" evidence="10">
    <location>
        <begin position="94"/>
        <end position="154"/>
    </location>
</feature>
<dbReference type="AlphaFoldDB" id="A0A7I8WHV0"/>
<keyword evidence="12" id="KW-1185">Reference proteome</keyword>
<evidence type="ECO:0000256" key="9">
    <source>
        <dbReference type="SAM" id="MobiDB-lite"/>
    </source>
</evidence>
<dbReference type="CDD" id="cd00086">
    <property type="entry name" value="homeodomain"/>
    <property type="match status" value="1"/>
</dbReference>
<organism evidence="11 12">
    <name type="scientific">Bursaphelenchus xylophilus</name>
    <name type="common">Pinewood nematode worm</name>
    <name type="synonym">Aphelenchoides xylophilus</name>
    <dbReference type="NCBI Taxonomy" id="6326"/>
    <lineage>
        <taxon>Eukaryota</taxon>
        <taxon>Metazoa</taxon>
        <taxon>Ecdysozoa</taxon>
        <taxon>Nematoda</taxon>
        <taxon>Chromadorea</taxon>
        <taxon>Rhabditida</taxon>
        <taxon>Tylenchina</taxon>
        <taxon>Tylenchomorpha</taxon>
        <taxon>Aphelenchoidea</taxon>
        <taxon>Aphelenchoididae</taxon>
        <taxon>Bursaphelenchus</taxon>
    </lineage>
</organism>
<dbReference type="PROSITE" id="PS00027">
    <property type="entry name" value="HOMEOBOX_1"/>
    <property type="match status" value="1"/>
</dbReference>